<sequence>TSSTSTRSSLASAHNRVLFSTILALAMAQSSVAQAVQVARREHDDAWDSPFKRAVTASTTAPVASRTSHNNANNASGKVNVTRIVVIAIAVTVLGEFLLARSLSSPASNVYLAGKPRNDLISITRMRRTKKDQAAIAAITDPNIRRFSSRPLSSSQRGEGD</sequence>
<name>A0ACA9R384_9GLOM</name>
<accession>A0ACA9R384</accession>
<proteinExistence type="predicted"/>
<organism evidence="1 2">
    <name type="scientific">Acaulospora colombiana</name>
    <dbReference type="NCBI Taxonomy" id="27376"/>
    <lineage>
        <taxon>Eukaryota</taxon>
        <taxon>Fungi</taxon>
        <taxon>Fungi incertae sedis</taxon>
        <taxon>Mucoromycota</taxon>
        <taxon>Glomeromycotina</taxon>
        <taxon>Glomeromycetes</taxon>
        <taxon>Diversisporales</taxon>
        <taxon>Acaulosporaceae</taxon>
        <taxon>Acaulospora</taxon>
    </lineage>
</organism>
<comment type="caution">
    <text evidence="1">The sequence shown here is derived from an EMBL/GenBank/DDBJ whole genome shotgun (WGS) entry which is preliminary data.</text>
</comment>
<protein>
    <submittedName>
        <fullName evidence="1">5685_t:CDS:1</fullName>
    </submittedName>
</protein>
<evidence type="ECO:0000313" key="2">
    <source>
        <dbReference type="Proteomes" id="UP000789525"/>
    </source>
</evidence>
<feature type="non-terminal residue" evidence="1">
    <location>
        <position position="161"/>
    </location>
</feature>
<evidence type="ECO:0000313" key="1">
    <source>
        <dbReference type="EMBL" id="CAG8774678.1"/>
    </source>
</evidence>
<feature type="non-terminal residue" evidence="1">
    <location>
        <position position="1"/>
    </location>
</feature>
<reference evidence="1" key="1">
    <citation type="submission" date="2021-06" db="EMBL/GenBank/DDBJ databases">
        <authorList>
            <person name="Kallberg Y."/>
            <person name="Tangrot J."/>
            <person name="Rosling A."/>
        </authorList>
    </citation>
    <scope>NUCLEOTIDE SEQUENCE</scope>
    <source>
        <strain evidence="1">CL356</strain>
    </source>
</reference>
<dbReference type="EMBL" id="CAJVPT010067256">
    <property type="protein sequence ID" value="CAG8774678.1"/>
    <property type="molecule type" value="Genomic_DNA"/>
</dbReference>
<gene>
    <name evidence="1" type="ORF">ACOLOM_LOCUS14017</name>
</gene>
<dbReference type="Proteomes" id="UP000789525">
    <property type="component" value="Unassembled WGS sequence"/>
</dbReference>
<keyword evidence="2" id="KW-1185">Reference proteome</keyword>